<dbReference type="Proteomes" id="UP000834106">
    <property type="component" value="Chromosome 2"/>
</dbReference>
<proteinExistence type="predicted"/>
<dbReference type="AlphaFoldDB" id="A0AAD1YT41"/>
<sequence length="107" mass="11800">MILINPFNQTITIQGSYDPNNCHQNCIPSGSLGDYFMGPGLDLLLQHLAENDLNKYGTLLAQNEAVEALPTVKIEKAMQWSVCLEDFEVGAETKGILSYSFLSCESQ</sequence>
<keyword evidence="2" id="KW-1185">Reference proteome</keyword>
<name>A0AAD1YT41_9LAMI</name>
<gene>
    <name evidence="1" type="ORF">FPE_LOCUS4212</name>
</gene>
<protein>
    <submittedName>
        <fullName evidence="1">Uncharacterized protein</fullName>
    </submittedName>
</protein>
<reference evidence="1" key="1">
    <citation type="submission" date="2023-05" db="EMBL/GenBank/DDBJ databases">
        <authorList>
            <person name="Huff M."/>
        </authorList>
    </citation>
    <scope>NUCLEOTIDE SEQUENCE</scope>
</reference>
<accession>A0AAD1YT41</accession>
<organism evidence="1 2">
    <name type="scientific">Fraxinus pennsylvanica</name>
    <dbReference type="NCBI Taxonomy" id="56036"/>
    <lineage>
        <taxon>Eukaryota</taxon>
        <taxon>Viridiplantae</taxon>
        <taxon>Streptophyta</taxon>
        <taxon>Embryophyta</taxon>
        <taxon>Tracheophyta</taxon>
        <taxon>Spermatophyta</taxon>
        <taxon>Magnoliopsida</taxon>
        <taxon>eudicotyledons</taxon>
        <taxon>Gunneridae</taxon>
        <taxon>Pentapetalae</taxon>
        <taxon>asterids</taxon>
        <taxon>lamiids</taxon>
        <taxon>Lamiales</taxon>
        <taxon>Oleaceae</taxon>
        <taxon>Oleeae</taxon>
        <taxon>Fraxinus</taxon>
    </lineage>
</organism>
<evidence type="ECO:0000313" key="1">
    <source>
        <dbReference type="EMBL" id="CAI9756782.1"/>
    </source>
</evidence>
<dbReference type="EMBL" id="OU503037">
    <property type="protein sequence ID" value="CAI9756782.1"/>
    <property type="molecule type" value="Genomic_DNA"/>
</dbReference>
<evidence type="ECO:0000313" key="2">
    <source>
        <dbReference type="Proteomes" id="UP000834106"/>
    </source>
</evidence>